<dbReference type="PRINTS" id="PR00758">
    <property type="entry name" value="ARSENICPUMP"/>
</dbReference>
<dbReference type="RefSeq" id="WP_317833547.1">
    <property type="nucleotide sequence ID" value="NZ_CP136920.1"/>
</dbReference>
<dbReference type="AlphaFoldDB" id="A0AAQ3L964"/>
<evidence type="ECO:0000256" key="7">
    <source>
        <dbReference type="ARBA" id="ARBA00023136"/>
    </source>
</evidence>
<dbReference type="PANTHER" id="PTHR43302:SF5">
    <property type="entry name" value="TRANSPORTER ARSB-RELATED"/>
    <property type="match status" value="1"/>
</dbReference>
<sequence>MSEISVTIAVIVFVITYTGMATGSIRWLKLDRAGIAVVGAFTLIISETITLEDAVGSIDFSTILTLFGLMILSAQMRAAGFYAWFAQGLAKHLEKPKRFLFILMGASAFLSALLINDVVCLAFTPIVCAALLRHGLNPVPFLVGLAISSNIGSAATTIGNPQNILIAQKAELGFGSFLLWCIVPVIISLVIAGMMVWMLGRNHLELKEKPRIEEVEAQPLHRWMATKGVIVLILMIVLFLLPVPHELGALFAAAAILVSHRLHSASLFKEVDWSLLLLFCGLFVVVGAFTKTGLPEEGVSWLQGHGVEFDNLYVLSGIAAVLSNIISNVPAIMLLLELQPVESPRMGYTLALASTFAGNFILVGSIANLIVVEQAKRLGVRISFGEYFRYGAPVTLISFVILFGWLALVG</sequence>
<keyword evidence="4" id="KW-1003">Cell membrane</keyword>
<dbReference type="GO" id="GO:0015105">
    <property type="term" value="F:arsenite transmembrane transporter activity"/>
    <property type="evidence" value="ECO:0007669"/>
    <property type="project" value="InterPro"/>
</dbReference>
<keyword evidence="3" id="KW-0813">Transport</keyword>
<protein>
    <submittedName>
        <fullName evidence="10">Anion transporter</fullName>
    </submittedName>
</protein>
<feature type="transmembrane region" description="Helical" evidence="8">
    <location>
        <begin position="33"/>
        <end position="51"/>
    </location>
</feature>
<evidence type="ECO:0000256" key="3">
    <source>
        <dbReference type="ARBA" id="ARBA00022448"/>
    </source>
</evidence>
<dbReference type="CDD" id="cd01117">
    <property type="entry name" value="YbiR_permease"/>
    <property type="match status" value="1"/>
</dbReference>
<evidence type="ECO:0000256" key="2">
    <source>
        <dbReference type="ARBA" id="ARBA00009843"/>
    </source>
</evidence>
<feature type="transmembrane region" description="Helical" evidence="8">
    <location>
        <begin position="275"/>
        <end position="294"/>
    </location>
</feature>
<feature type="transmembrane region" description="Helical" evidence="8">
    <location>
        <begin position="6"/>
        <end position="28"/>
    </location>
</feature>
<name>A0AAQ3L964_9BACT</name>
<feature type="transmembrane region" description="Helical" evidence="8">
    <location>
        <begin position="177"/>
        <end position="199"/>
    </location>
</feature>
<dbReference type="KEGG" id="puo:RZN69_21175"/>
<evidence type="ECO:0000313" key="11">
    <source>
        <dbReference type="Proteomes" id="UP001304300"/>
    </source>
</evidence>
<evidence type="ECO:0000256" key="8">
    <source>
        <dbReference type="SAM" id="Phobius"/>
    </source>
</evidence>
<keyword evidence="11" id="KW-1185">Reference proteome</keyword>
<feature type="transmembrane region" description="Helical" evidence="8">
    <location>
        <begin position="220"/>
        <end position="241"/>
    </location>
</feature>
<proteinExistence type="inferred from homology"/>
<evidence type="ECO:0000256" key="5">
    <source>
        <dbReference type="ARBA" id="ARBA00022692"/>
    </source>
</evidence>
<evidence type="ECO:0000259" key="9">
    <source>
        <dbReference type="Pfam" id="PF03600"/>
    </source>
</evidence>
<dbReference type="InterPro" id="IPR004680">
    <property type="entry name" value="Cit_transptr-like_dom"/>
</dbReference>
<evidence type="ECO:0000256" key="6">
    <source>
        <dbReference type="ARBA" id="ARBA00022989"/>
    </source>
</evidence>
<dbReference type="Pfam" id="PF03600">
    <property type="entry name" value="CitMHS"/>
    <property type="match status" value="1"/>
</dbReference>
<dbReference type="Proteomes" id="UP001304300">
    <property type="component" value="Chromosome"/>
</dbReference>
<keyword evidence="5 8" id="KW-0812">Transmembrane</keyword>
<organism evidence="10 11">
    <name type="scientific">Rubellicoccus peritrichatus</name>
    <dbReference type="NCBI Taxonomy" id="3080537"/>
    <lineage>
        <taxon>Bacteria</taxon>
        <taxon>Pseudomonadati</taxon>
        <taxon>Verrucomicrobiota</taxon>
        <taxon>Opitutia</taxon>
        <taxon>Puniceicoccales</taxon>
        <taxon>Cerasicoccaceae</taxon>
        <taxon>Rubellicoccus</taxon>
    </lineage>
</organism>
<feature type="transmembrane region" description="Helical" evidence="8">
    <location>
        <begin position="314"/>
        <end position="336"/>
    </location>
</feature>
<comment type="subcellular location">
    <subcellularLocation>
        <location evidence="1">Cell membrane</location>
        <topology evidence="1">Multi-pass membrane protein</topology>
    </subcellularLocation>
</comment>
<dbReference type="EMBL" id="CP136920">
    <property type="protein sequence ID" value="WOO41141.1"/>
    <property type="molecule type" value="Genomic_DNA"/>
</dbReference>
<dbReference type="GO" id="GO:0005886">
    <property type="term" value="C:plasma membrane"/>
    <property type="evidence" value="ECO:0007669"/>
    <property type="project" value="UniProtKB-SubCell"/>
</dbReference>
<evidence type="ECO:0000313" key="10">
    <source>
        <dbReference type="EMBL" id="WOO41141.1"/>
    </source>
</evidence>
<gene>
    <name evidence="10" type="ORF">RZN69_21175</name>
</gene>
<evidence type="ECO:0000256" key="1">
    <source>
        <dbReference type="ARBA" id="ARBA00004651"/>
    </source>
</evidence>
<feature type="transmembrane region" description="Helical" evidence="8">
    <location>
        <begin position="99"/>
        <end position="132"/>
    </location>
</feature>
<feature type="transmembrane region" description="Helical" evidence="8">
    <location>
        <begin position="63"/>
        <end position="87"/>
    </location>
</feature>
<comment type="similarity">
    <text evidence="2">Belongs to the CitM (TC 2.A.11) transporter family.</text>
</comment>
<keyword evidence="6 8" id="KW-1133">Transmembrane helix</keyword>
<evidence type="ECO:0000256" key="4">
    <source>
        <dbReference type="ARBA" id="ARBA00022475"/>
    </source>
</evidence>
<accession>A0AAQ3L964</accession>
<reference evidence="10 11" key="1">
    <citation type="submission" date="2023-10" db="EMBL/GenBank/DDBJ databases">
        <title>Rubellicoccus peritrichatus gen. nov., sp. nov., isolated from an algae of coral reef tank.</title>
        <authorList>
            <person name="Luo J."/>
        </authorList>
    </citation>
    <scope>NUCLEOTIDE SEQUENCE [LARGE SCALE GENOMIC DNA]</scope>
    <source>
        <strain evidence="10 11">CR14</strain>
    </source>
</reference>
<feature type="transmembrane region" description="Helical" evidence="8">
    <location>
        <begin position="348"/>
        <end position="370"/>
    </location>
</feature>
<keyword evidence="7 8" id="KW-0472">Membrane</keyword>
<dbReference type="InterPro" id="IPR000802">
    <property type="entry name" value="Arsenical_pump_ArsB"/>
</dbReference>
<feature type="domain" description="Citrate transporter-like" evidence="9">
    <location>
        <begin position="27"/>
        <end position="336"/>
    </location>
</feature>
<feature type="transmembrane region" description="Helical" evidence="8">
    <location>
        <begin position="390"/>
        <end position="409"/>
    </location>
</feature>
<dbReference type="PANTHER" id="PTHR43302">
    <property type="entry name" value="TRANSPORTER ARSB-RELATED"/>
    <property type="match status" value="1"/>
</dbReference>